<dbReference type="HOGENOM" id="CLU_3167334_0_0_9"/>
<proteinExistence type="predicted"/>
<evidence type="ECO:0000313" key="2">
    <source>
        <dbReference type="Proteomes" id="UP000004736"/>
    </source>
</evidence>
<protein>
    <submittedName>
        <fullName evidence="1">Uncharacterized protein</fullName>
    </submittedName>
</protein>
<dbReference type="EMBL" id="ACIM02000001">
    <property type="protein sequence ID" value="EEW97190.1"/>
    <property type="molecule type" value="Genomic_DNA"/>
</dbReference>
<keyword evidence="2" id="KW-1185">Reference proteome</keyword>
<dbReference type="AlphaFoldDB" id="C9LNQ4"/>
<evidence type="ECO:0000313" key="1">
    <source>
        <dbReference type="EMBL" id="EEW97190.1"/>
    </source>
</evidence>
<sequence length="47" mass="5410">MKQDIPSYEHARLHFLSIIKTVCICVRETGTDRDGLFSFVLLTAPMR</sequence>
<comment type="caution">
    <text evidence="1">The sequence shown here is derived from an EMBL/GenBank/DDBJ whole genome shotgun (WGS) entry which is preliminary data.</text>
</comment>
<dbReference type="STRING" id="592028.GCWU000321_01177"/>
<name>C9LNQ4_9FIRM</name>
<organism evidence="1 2">
    <name type="scientific">Dialister invisus DSM 15470</name>
    <dbReference type="NCBI Taxonomy" id="592028"/>
    <lineage>
        <taxon>Bacteria</taxon>
        <taxon>Bacillati</taxon>
        <taxon>Bacillota</taxon>
        <taxon>Negativicutes</taxon>
        <taxon>Veillonellales</taxon>
        <taxon>Veillonellaceae</taxon>
        <taxon>Dialister</taxon>
    </lineage>
</organism>
<dbReference type="Proteomes" id="UP000004736">
    <property type="component" value="Unassembled WGS sequence"/>
</dbReference>
<accession>C9LNQ4</accession>
<gene>
    <name evidence="1" type="ORF">GCWU000321_01177</name>
</gene>
<reference evidence="1" key="1">
    <citation type="submission" date="2009-09" db="EMBL/GenBank/DDBJ databases">
        <authorList>
            <person name="Weinstock G."/>
            <person name="Sodergren E."/>
            <person name="Clifton S."/>
            <person name="Fulton L."/>
            <person name="Fulton B."/>
            <person name="Courtney L."/>
            <person name="Fronick C."/>
            <person name="Harrison M."/>
            <person name="Strong C."/>
            <person name="Farmer C."/>
            <person name="Delahaunty K."/>
            <person name="Markovic C."/>
            <person name="Hall O."/>
            <person name="Minx P."/>
            <person name="Tomlinson C."/>
            <person name="Mitreva M."/>
            <person name="Nelson J."/>
            <person name="Hou S."/>
            <person name="Wollam A."/>
            <person name="Pepin K.H."/>
            <person name="Johnson M."/>
            <person name="Bhonagiri V."/>
            <person name="Nash W.E."/>
            <person name="Warren W."/>
            <person name="Chinwalla A."/>
            <person name="Mardis E.R."/>
            <person name="Wilson R.K."/>
        </authorList>
    </citation>
    <scope>NUCLEOTIDE SEQUENCE [LARGE SCALE GENOMIC DNA]</scope>
    <source>
        <strain evidence="1">DSM 15470</strain>
    </source>
</reference>